<dbReference type="InterPro" id="IPR004358">
    <property type="entry name" value="Sig_transdc_His_kin-like_C"/>
</dbReference>
<dbReference type="RefSeq" id="WP_168660232.1">
    <property type="nucleotide sequence ID" value="NZ_CP051180.1"/>
</dbReference>
<evidence type="ECO:0000259" key="4">
    <source>
        <dbReference type="PROSITE" id="PS50109"/>
    </source>
</evidence>
<organism evidence="5 6">
    <name type="scientific">Ferrimonas lipolytica</name>
    <dbReference type="NCBI Taxonomy" id="2724191"/>
    <lineage>
        <taxon>Bacteria</taxon>
        <taxon>Pseudomonadati</taxon>
        <taxon>Pseudomonadota</taxon>
        <taxon>Gammaproteobacteria</taxon>
        <taxon>Alteromonadales</taxon>
        <taxon>Ferrimonadaceae</taxon>
        <taxon>Ferrimonas</taxon>
    </lineage>
</organism>
<protein>
    <recommendedName>
        <fullName evidence="2">histidine kinase</fullName>
        <ecNumber evidence="2">2.7.13.3</ecNumber>
    </recommendedName>
</protein>
<dbReference type="InterPro" id="IPR003661">
    <property type="entry name" value="HisK_dim/P_dom"/>
</dbReference>
<dbReference type="GO" id="GO:0000155">
    <property type="term" value="F:phosphorelay sensor kinase activity"/>
    <property type="evidence" value="ECO:0007669"/>
    <property type="project" value="InterPro"/>
</dbReference>
<evidence type="ECO:0000256" key="2">
    <source>
        <dbReference type="ARBA" id="ARBA00012438"/>
    </source>
</evidence>
<dbReference type="KEGG" id="fes:HER31_08825"/>
<dbReference type="PANTHER" id="PTHR43065">
    <property type="entry name" value="SENSOR HISTIDINE KINASE"/>
    <property type="match status" value="1"/>
</dbReference>
<reference evidence="5 6" key="1">
    <citation type="submission" date="2020-04" db="EMBL/GenBank/DDBJ databases">
        <title>Ferrimonas sp. S7 isolated from sea water.</title>
        <authorList>
            <person name="Bae S.S."/>
            <person name="Baek K."/>
        </authorList>
    </citation>
    <scope>NUCLEOTIDE SEQUENCE [LARGE SCALE GENOMIC DNA]</scope>
    <source>
        <strain evidence="5 6">S7</strain>
    </source>
</reference>
<keyword evidence="6" id="KW-1185">Reference proteome</keyword>
<dbReference type="PRINTS" id="PR00344">
    <property type="entry name" value="BCTRLSENSOR"/>
</dbReference>
<dbReference type="InterPro" id="IPR005467">
    <property type="entry name" value="His_kinase_dom"/>
</dbReference>
<sequence>MTLMWHHRLTLLHLCTTLLLALPLSVDAKESIHIGVLAFNDRIEVQQRWQPTLDYLNQKLPSYHFQLEAVQPKQMDALMEQGAIDFMINNAVRTVQYKERYGVSQLLTVRPNSGRTPERAIGSSLIVSSDLQLGSTQQLGQMRVVSASKKGFGGYMAFQREVVDGGDSPEQLFGSLQFVGFPQNSLFDRLRSGEADVAILPSCHLELSVANGVVNPGEFKVALAQPYADFPCAVSSRLYPYFMLSKLNHVDSVVATAVAKQLLELTPESVAAKTGRYNSWTMPVDDSEVYGLLKSIQLWPFAPDWQVLAKRLAPYGLLLLVVLVLGYLHHYRVKLLVARRTTELRDEVLQHNQTQAHLVEQQNAFYKAQRVLLTGEMASGLSHELSQPLASIRYLTQGCQYRMASAQFDKEQLQLGLQRINAQTEKAQGIIQRFRGFCARPSTVNHINMRQQIEEALVLMEADVKRHQCRVQFNNQCADDVMIKGDAVLLQQVLVNLLRNGIDAMDENAAADKVVTVTLSSQACWLVVQVSDRGCGLSEAALERLFMPFETSKAQGLGLGMMICKRIIEQHQGQISAANLYPGLKIEFRLPKEEQ</sequence>
<accession>A0A6H1UD22</accession>
<comment type="catalytic activity">
    <reaction evidence="1">
        <text>ATP + protein L-histidine = ADP + protein N-phospho-L-histidine.</text>
        <dbReference type="EC" id="2.7.13.3"/>
    </reaction>
</comment>
<dbReference type="EMBL" id="CP051180">
    <property type="protein sequence ID" value="QIZ76971.1"/>
    <property type="molecule type" value="Genomic_DNA"/>
</dbReference>
<dbReference type="CDD" id="cd00082">
    <property type="entry name" value="HisKA"/>
    <property type="match status" value="1"/>
</dbReference>
<evidence type="ECO:0000313" key="5">
    <source>
        <dbReference type="EMBL" id="QIZ76971.1"/>
    </source>
</evidence>
<proteinExistence type="predicted"/>
<evidence type="ECO:0000256" key="1">
    <source>
        <dbReference type="ARBA" id="ARBA00000085"/>
    </source>
</evidence>
<dbReference type="SUPFAM" id="SSF53850">
    <property type="entry name" value="Periplasmic binding protein-like II"/>
    <property type="match status" value="1"/>
</dbReference>
<evidence type="ECO:0000313" key="6">
    <source>
        <dbReference type="Proteomes" id="UP000501602"/>
    </source>
</evidence>
<dbReference type="InterPro" id="IPR036890">
    <property type="entry name" value="HATPase_C_sf"/>
</dbReference>
<dbReference type="SUPFAM" id="SSF55874">
    <property type="entry name" value="ATPase domain of HSP90 chaperone/DNA topoisomerase II/histidine kinase"/>
    <property type="match status" value="1"/>
</dbReference>
<dbReference type="Gene3D" id="3.30.565.10">
    <property type="entry name" value="Histidine kinase-like ATPase, C-terminal domain"/>
    <property type="match status" value="1"/>
</dbReference>
<dbReference type="Gene3D" id="3.40.190.10">
    <property type="entry name" value="Periplasmic binding protein-like II"/>
    <property type="match status" value="2"/>
</dbReference>
<dbReference type="Pfam" id="PF12974">
    <property type="entry name" value="Phosphonate-bd"/>
    <property type="match status" value="1"/>
</dbReference>
<dbReference type="Proteomes" id="UP000501602">
    <property type="component" value="Chromosome"/>
</dbReference>
<dbReference type="AlphaFoldDB" id="A0A6H1UD22"/>
<evidence type="ECO:0000256" key="3">
    <source>
        <dbReference type="ARBA" id="ARBA00022553"/>
    </source>
</evidence>
<dbReference type="Gene3D" id="1.10.287.130">
    <property type="match status" value="1"/>
</dbReference>
<dbReference type="EC" id="2.7.13.3" evidence="2"/>
<keyword evidence="3" id="KW-0597">Phosphoprotein</keyword>
<gene>
    <name evidence="5" type="ORF">HER31_08825</name>
</gene>
<dbReference type="SMART" id="SM00387">
    <property type="entry name" value="HATPase_c"/>
    <property type="match status" value="1"/>
</dbReference>
<name>A0A6H1UD22_9GAMM</name>
<dbReference type="SUPFAM" id="SSF47384">
    <property type="entry name" value="Homodimeric domain of signal transducing histidine kinase"/>
    <property type="match status" value="1"/>
</dbReference>
<dbReference type="PROSITE" id="PS50109">
    <property type="entry name" value="HIS_KIN"/>
    <property type="match status" value="1"/>
</dbReference>
<dbReference type="Pfam" id="PF02518">
    <property type="entry name" value="HATPase_c"/>
    <property type="match status" value="1"/>
</dbReference>
<dbReference type="PANTHER" id="PTHR43065:SF42">
    <property type="entry name" value="TWO-COMPONENT SENSOR PPRA"/>
    <property type="match status" value="1"/>
</dbReference>
<dbReference type="InterPro" id="IPR036097">
    <property type="entry name" value="HisK_dim/P_sf"/>
</dbReference>
<feature type="domain" description="Histidine kinase" evidence="4">
    <location>
        <begin position="380"/>
        <end position="594"/>
    </location>
</feature>
<dbReference type="InterPro" id="IPR003594">
    <property type="entry name" value="HATPase_dom"/>
</dbReference>
<dbReference type="Pfam" id="PF00512">
    <property type="entry name" value="HisKA"/>
    <property type="match status" value="1"/>
</dbReference>